<dbReference type="Gene3D" id="3.40.190.10">
    <property type="entry name" value="Periplasmic binding protein-like II"/>
    <property type="match status" value="2"/>
</dbReference>
<feature type="chain" id="PRO_5045006073" description="Phosphate-binding protein" evidence="4">
    <location>
        <begin position="32"/>
        <end position="334"/>
    </location>
</feature>
<proteinExistence type="inferred from homology"/>
<dbReference type="EMBL" id="JBHRSW010000006">
    <property type="protein sequence ID" value="MFC3121050.1"/>
    <property type="molecule type" value="Genomic_DNA"/>
</dbReference>
<keyword evidence="2 4" id="KW-0813">Transport</keyword>
<keyword evidence="7" id="KW-1185">Reference proteome</keyword>
<dbReference type="InterPro" id="IPR024370">
    <property type="entry name" value="PBP_domain"/>
</dbReference>
<feature type="domain" description="PBP" evidence="5">
    <location>
        <begin position="47"/>
        <end position="305"/>
    </location>
</feature>
<reference evidence="7" key="1">
    <citation type="journal article" date="2019" name="Int. J. Syst. Evol. Microbiol.">
        <title>The Global Catalogue of Microorganisms (GCM) 10K type strain sequencing project: providing services to taxonomists for standard genome sequencing and annotation.</title>
        <authorList>
            <consortium name="The Broad Institute Genomics Platform"/>
            <consortium name="The Broad Institute Genome Sequencing Center for Infectious Disease"/>
            <person name="Wu L."/>
            <person name="Ma J."/>
        </authorList>
    </citation>
    <scope>NUCLEOTIDE SEQUENCE [LARGE SCALE GENOMIC DNA]</scope>
    <source>
        <strain evidence="7">KCTC 52473</strain>
    </source>
</reference>
<evidence type="ECO:0000313" key="7">
    <source>
        <dbReference type="Proteomes" id="UP001595478"/>
    </source>
</evidence>
<dbReference type="Pfam" id="PF12849">
    <property type="entry name" value="PBP_like_2"/>
    <property type="match status" value="1"/>
</dbReference>
<keyword evidence="4" id="KW-0574">Periplasm</keyword>
<keyword evidence="4" id="KW-0592">Phosphate transport</keyword>
<comment type="caution">
    <text evidence="6">The sequence shown here is derived from an EMBL/GenBank/DDBJ whole genome shotgun (WGS) entry which is preliminary data.</text>
</comment>
<evidence type="ECO:0000256" key="4">
    <source>
        <dbReference type="RuleBase" id="RU367119"/>
    </source>
</evidence>
<accession>A0ABV7FLR2</accession>
<evidence type="ECO:0000256" key="3">
    <source>
        <dbReference type="ARBA" id="ARBA00022729"/>
    </source>
</evidence>
<evidence type="ECO:0000256" key="1">
    <source>
        <dbReference type="ARBA" id="ARBA00008725"/>
    </source>
</evidence>
<comment type="similarity">
    <text evidence="1 4">Belongs to the PstS family.</text>
</comment>
<dbReference type="RefSeq" id="WP_376919184.1">
    <property type="nucleotide sequence ID" value="NZ_JBHRSW010000006.1"/>
</dbReference>
<gene>
    <name evidence="6" type="ORF">ACFOHL_05425</name>
</gene>
<feature type="signal peptide" evidence="4">
    <location>
        <begin position="1"/>
        <end position="31"/>
    </location>
</feature>
<comment type="subcellular location">
    <subcellularLocation>
        <location evidence="4">Periplasm</location>
    </subcellularLocation>
    <subcellularLocation>
        <location evidence="4">Secreted</location>
    </subcellularLocation>
</comment>
<dbReference type="PANTHER" id="PTHR30570">
    <property type="entry name" value="PERIPLASMIC PHOSPHATE BINDING COMPONENT OF PHOSPHATE ABC TRANSPORTER"/>
    <property type="match status" value="1"/>
</dbReference>
<comment type="function">
    <text evidence="4">Involved in the system for phosphate transport across the cytoplasmic membrane.</text>
</comment>
<evidence type="ECO:0000259" key="5">
    <source>
        <dbReference type="Pfam" id="PF12849"/>
    </source>
</evidence>
<evidence type="ECO:0000313" key="6">
    <source>
        <dbReference type="EMBL" id="MFC3121050.1"/>
    </source>
</evidence>
<dbReference type="NCBIfam" id="TIGR02136">
    <property type="entry name" value="ptsS_2"/>
    <property type="match status" value="1"/>
</dbReference>
<protein>
    <recommendedName>
        <fullName evidence="4">Phosphate-binding protein</fullName>
    </recommendedName>
</protein>
<evidence type="ECO:0000256" key="2">
    <source>
        <dbReference type="ARBA" id="ARBA00022448"/>
    </source>
</evidence>
<keyword evidence="3 4" id="KW-0732">Signal</keyword>
<dbReference type="Proteomes" id="UP001595478">
    <property type="component" value="Unassembled WGS sequence"/>
</dbReference>
<sequence length="334" mass="36024">MKSVFTAFVYPLNKILIGVLLIACTALPALHAQEDKSTTDKLDYRGTPGVYGSISSVGSDSLANLMALWAQAFQRLYPHIKFQIQAAGSATASQALTQGTASIGPMSRALTSVEIERFISQHGYPPTALVVALDAINIYVEKNNPLERLTIAQLDAIFSITRFCGHSNTISKWTELGVTKFGGDRAIQVFGRNSASGTYDLFKKLALCDGDYAVTVNEMPSSSSIVQSVGASIGAIGYAALGHNSRDVKSISLSVDGEQYFAPSATNIASGKYPFTRNLYIVVNKAPNTPLPLLEKTFLTYVLSEAGQQVVSDSHYFPVTGRLLQRQLNLILDK</sequence>
<name>A0ABV7FLR2_9ALTE</name>
<dbReference type="InterPro" id="IPR011862">
    <property type="entry name" value="Phos-bd"/>
</dbReference>
<organism evidence="6 7">
    <name type="scientific">Agaribacter flavus</name>
    <dbReference type="NCBI Taxonomy" id="1902781"/>
    <lineage>
        <taxon>Bacteria</taxon>
        <taxon>Pseudomonadati</taxon>
        <taxon>Pseudomonadota</taxon>
        <taxon>Gammaproteobacteria</taxon>
        <taxon>Alteromonadales</taxon>
        <taxon>Alteromonadaceae</taxon>
        <taxon>Agaribacter</taxon>
    </lineage>
</organism>
<dbReference type="InterPro" id="IPR050811">
    <property type="entry name" value="Phosphate_ABC_transporter"/>
</dbReference>
<dbReference type="PANTHER" id="PTHR30570:SF6">
    <property type="entry name" value="PHOSPHATE-BINDING PROTEIN PSTS"/>
    <property type="match status" value="1"/>
</dbReference>
<dbReference type="CDD" id="cd13653">
    <property type="entry name" value="PBP2_phosphate_like_1"/>
    <property type="match status" value="1"/>
</dbReference>
<dbReference type="SUPFAM" id="SSF53850">
    <property type="entry name" value="Periplasmic binding protein-like II"/>
    <property type="match status" value="1"/>
</dbReference>
<keyword evidence="4" id="KW-0964">Secreted</keyword>